<organism evidence="2 3">
    <name type="scientific">Pristionchus mayeri</name>
    <dbReference type="NCBI Taxonomy" id="1317129"/>
    <lineage>
        <taxon>Eukaryota</taxon>
        <taxon>Metazoa</taxon>
        <taxon>Ecdysozoa</taxon>
        <taxon>Nematoda</taxon>
        <taxon>Chromadorea</taxon>
        <taxon>Rhabditida</taxon>
        <taxon>Rhabditina</taxon>
        <taxon>Diplogasteromorpha</taxon>
        <taxon>Diplogasteroidea</taxon>
        <taxon>Neodiplogasteridae</taxon>
        <taxon>Pristionchus</taxon>
    </lineage>
</organism>
<evidence type="ECO:0000313" key="2">
    <source>
        <dbReference type="EMBL" id="GMR38547.1"/>
    </source>
</evidence>
<feature type="region of interest" description="Disordered" evidence="1">
    <location>
        <begin position="57"/>
        <end position="92"/>
    </location>
</feature>
<proteinExistence type="predicted"/>
<sequence>GPHERGPNPGKRAAAEGYSSCTCTFKECKKCDRNGCRPVYSCSGKRAATVEKRAAEEPHNCNGTPCGSAASGSAVRLSNPGVTLRPDQRGGN</sequence>
<dbReference type="Proteomes" id="UP001328107">
    <property type="component" value="Unassembled WGS sequence"/>
</dbReference>
<comment type="caution">
    <text evidence="2">The sequence shown here is derived from an EMBL/GenBank/DDBJ whole genome shotgun (WGS) entry which is preliminary data.</text>
</comment>
<accession>A0AAN4ZIB1</accession>
<dbReference type="EMBL" id="BTRK01000002">
    <property type="protein sequence ID" value="GMR38547.1"/>
    <property type="molecule type" value="Genomic_DNA"/>
</dbReference>
<keyword evidence="3" id="KW-1185">Reference proteome</keyword>
<name>A0AAN4ZIB1_9BILA</name>
<feature type="non-terminal residue" evidence="2">
    <location>
        <position position="92"/>
    </location>
</feature>
<protein>
    <submittedName>
        <fullName evidence="2">Uncharacterized protein</fullName>
    </submittedName>
</protein>
<reference evidence="3" key="1">
    <citation type="submission" date="2022-10" db="EMBL/GenBank/DDBJ databases">
        <title>Genome assembly of Pristionchus species.</title>
        <authorList>
            <person name="Yoshida K."/>
            <person name="Sommer R.J."/>
        </authorList>
    </citation>
    <scope>NUCLEOTIDE SEQUENCE [LARGE SCALE GENOMIC DNA]</scope>
    <source>
        <strain evidence="3">RS5460</strain>
    </source>
</reference>
<gene>
    <name evidence="2" type="ORF">PMAYCL1PPCAC_08743</name>
</gene>
<dbReference type="AlphaFoldDB" id="A0AAN4ZIB1"/>
<evidence type="ECO:0000313" key="3">
    <source>
        <dbReference type="Proteomes" id="UP001328107"/>
    </source>
</evidence>
<evidence type="ECO:0000256" key="1">
    <source>
        <dbReference type="SAM" id="MobiDB-lite"/>
    </source>
</evidence>
<feature type="non-terminal residue" evidence="2">
    <location>
        <position position="1"/>
    </location>
</feature>